<feature type="transmembrane region" description="Helical" evidence="7">
    <location>
        <begin position="167"/>
        <end position="190"/>
    </location>
</feature>
<evidence type="ECO:0000256" key="2">
    <source>
        <dbReference type="ARBA" id="ARBA00008432"/>
    </source>
</evidence>
<protein>
    <submittedName>
        <fullName evidence="8">Putative nitrate/nitrite transporter</fullName>
    </submittedName>
</protein>
<keyword evidence="9" id="KW-1185">Reference proteome</keyword>
<dbReference type="AlphaFoldDB" id="E4N0I5"/>
<dbReference type="KEGG" id="ksk:KSE_58990"/>
<keyword evidence="5 7" id="KW-0472">Membrane</keyword>
<feature type="transmembrane region" description="Helical" evidence="7">
    <location>
        <begin position="329"/>
        <end position="346"/>
    </location>
</feature>
<evidence type="ECO:0000313" key="8">
    <source>
        <dbReference type="EMBL" id="BAJ31669.1"/>
    </source>
</evidence>
<dbReference type="eggNOG" id="COG2223">
    <property type="taxonomic scope" value="Bacteria"/>
</dbReference>
<gene>
    <name evidence="8" type="ordered locus">KSE_58990</name>
</gene>
<dbReference type="InterPro" id="IPR044772">
    <property type="entry name" value="NO3_transporter"/>
</dbReference>
<organism evidence="8 9">
    <name type="scientific">Kitasatospora setae (strain ATCC 33774 / DSM 43861 / JCM 3304 / KCC A-0304 / NBRC 14216 / KM-6054)</name>
    <name type="common">Streptomyces setae</name>
    <dbReference type="NCBI Taxonomy" id="452652"/>
    <lineage>
        <taxon>Bacteria</taxon>
        <taxon>Bacillati</taxon>
        <taxon>Actinomycetota</taxon>
        <taxon>Actinomycetes</taxon>
        <taxon>Kitasatosporales</taxon>
        <taxon>Streptomycetaceae</taxon>
        <taxon>Kitasatospora</taxon>
    </lineage>
</organism>
<dbReference type="InterPro" id="IPR036259">
    <property type="entry name" value="MFS_trans_sf"/>
</dbReference>
<sequence length="471" mass="49809">MTTAAPGRRRWIEDWDPEDEAAWHRGNRRVAHRNLVLSVVSEHLGFSVWSMWSVLVLFMSPRIGLGFSPGQKFLLVVTPTLVGALLRLPYSWAVTRFGGRNWTVFASAVLLVPAGLAAWFVRQPGTPLWVFLLISALAGVGGGNFASSMTNITAFFPQRRQGWALGLNAGGGNLGVAAVQLLGLLVIATAGDTHPAYVVAAYLPLIAVVSLLCALRMDNLAVVRARPGALREAARHRHTWWISLLYVGTFGSFIGYGFAFGLVLQSQFGSTPLQAASYTFLGPLIGSFARPLGGRLADRFGGPRVTLAAFGALAAGTGVLLLASARNSFGLFIGGFTALFVLSGLGNGSTYKMIPWIFARGAGRQVLAGHDATEAFAAARRLSGAAIAIAGAVGALGGVAVNLAFRAAYTGHGPGHGDGTPAYLCFLAFYALCAWVTRAVYLRAERAERTERTEQAAAPAVRTAPAEPSRV</sequence>
<evidence type="ECO:0000256" key="1">
    <source>
        <dbReference type="ARBA" id="ARBA00004141"/>
    </source>
</evidence>
<comment type="subcellular location">
    <subcellularLocation>
        <location evidence="1">Membrane</location>
        <topology evidence="1">Multi-pass membrane protein</topology>
    </subcellularLocation>
</comment>
<evidence type="ECO:0000256" key="7">
    <source>
        <dbReference type="SAM" id="Phobius"/>
    </source>
</evidence>
<feature type="region of interest" description="Disordered" evidence="6">
    <location>
        <begin position="452"/>
        <end position="471"/>
    </location>
</feature>
<feature type="transmembrane region" description="Helical" evidence="7">
    <location>
        <begin position="127"/>
        <end position="146"/>
    </location>
</feature>
<feature type="transmembrane region" description="Helical" evidence="7">
    <location>
        <begin position="421"/>
        <end position="442"/>
    </location>
</feature>
<dbReference type="CDD" id="cd17341">
    <property type="entry name" value="MFS_NRT2_like"/>
    <property type="match status" value="1"/>
</dbReference>
<dbReference type="PATRIC" id="fig|452652.3.peg.5906"/>
<dbReference type="GO" id="GO:0016020">
    <property type="term" value="C:membrane"/>
    <property type="evidence" value="ECO:0007669"/>
    <property type="project" value="UniProtKB-SubCell"/>
</dbReference>
<dbReference type="EMBL" id="AP010968">
    <property type="protein sequence ID" value="BAJ31669.1"/>
    <property type="molecule type" value="Genomic_DNA"/>
</dbReference>
<dbReference type="HOGENOM" id="CLU_033198_0_1_11"/>
<name>E4N0I5_KITSK</name>
<evidence type="ECO:0000256" key="5">
    <source>
        <dbReference type="ARBA" id="ARBA00023136"/>
    </source>
</evidence>
<feature type="transmembrane region" description="Helical" evidence="7">
    <location>
        <begin position="385"/>
        <end position="409"/>
    </location>
</feature>
<feature type="transmembrane region" description="Helical" evidence="7">
    <location>
        <begin position="196"/>
        <end position="217"/>
    </location>
</feature>
<evidence type="ECO:0000256" key="3">
    <source>
        <dbReference type="ARBA" id="ARBA00022692"/>
    </source>
</evidence>
<evidence type="ECO:0000256" key="4">
    <source>
        <dbReference type="ARBA" id="ARBA00022989"/>
    </source>
</evidence>
<dbReference type="GO" id="GO:0015112">
    <property type="term" value="F:nitrate transmembrane transporter activity"/>
    <property type="evidence" value="ECO:0007669"/>
    <property type="project" value="InterPro"/>
</dbReference>
<proteinExistence type="inferred from homology"/>
<keyword evidence="3 7" id="KW-0812">Transmembrane</keyword>
<dbReference type="SUPFAM" id="SSF103473">
    <property type="entry name" value="MFS general substrate transporter"/>
    <property type="match status" value="1"/>
</dbReference>
<dbReference type="RefSeq" id="WP_014138966.1">
    <property type="nucleotide sequence ID" value="NC_016109.1"/>
</dbReference>
<accession>E4N0I5</accession>
<comment type="similarity">
    <text evidence="2">Belongs to the major facilitator superfamily. Nitrate/nitrite porter (TC 2.A.1.8) family.</text>
</comment>
<feature type="transmembrane region" description="Helical" evidence="7">
    <location>
        <begin position="35"/>
        <end position="59"/>
    </location>
</feature>
<feature type="transmembrane region" description="Helical" evidence="7">
    <location>
        <begin position="305"/>
        <end position="323"/>
    </location>
</feature>
<evidence type="ECO:0000256" key="6">
    <source>
        <dbReference type="SAM" id="MobiDB-lite"/>
    </source>
</evidence>
<dbReference type="InterPro" id="IPR011701">
    <property type="entry name" value="MFS"/>
</dbReference>
<evidence type="ECO:0000313" key="9">
    <source>
        <dbReference type="Proteomes" id="UP000007076"/>
    </source>
</evidence>
<feature type="transmembrane region" description="Helical" evidence="7">
    <location>
        <begin position="102"/>
        <end position="121"/>
    </location>
</feature>
<feature type="transmembrane region" description="Helical" evidence="7">
    <location>
        <begin position="275"/>
        <end position="293"/>
    </location>
</feature>
<reference evidence="8 9" key="1">
    <citation type="journal article" date="2010" name="DNA Res.">
        <title>Genome sequence of Kitasatospora setae NBRC 14216T: an evolutionary snapshot of the family Streptomycetaceae.</title>
        <authorList>
            <person name="Ichikawa N."/>
            <person name="Oguchi A."/>
            <person name="Ikeda H."/>
            <person name="Ishikawa J."/>
            <person name="Kitani S."/>
            <person name="Watanabe Y."/>
            <person name="Nakamura S."/>
            <person name="Katano Y."/>
            <person name="Kishi E."/>
            <person name="Sasagawa M."/>
            <person name="Ankai A."/>
            <person name="Fukui S."/>
            <person name="Hashimoto Y."/>
            <person name="Kamata S."/>
            <person name="Otoguro M."/>
            <person name="Tanikawa S."/>
            <person name="Nihira T."/>
            <person name="Horinouchi S."/>
            <person name="Ohnishi Y."/>
            <person name="Hayakawa M."/>
            <person name="Kuzuyama T."/>
            <person name="Arisawa A."/>
            <person name="Nomoto F."/>
            <person name="Miura H."/>
            <person name="Takahashi Y."/>
            <person name="Fujita N."/>
        </authorList>
    </citation>
    <scope>NUCLEOTIDE SEQUENCE [LARGE SCALE GENOMIC DNA]</scope>
    <source>
        <strain evidence="9">ATCC 33774 / DSM 43861 / JCM 3304 / KCC A-0304 / NBRC 14216 / KM-6054</strain>
    </source>
</reference>
<dbReference type="Proteomes" id="UP000007076">
    <property type="component" value="Chromosome"/>
</dbReference>
<feature type="transmembrane region" description="Helical" evidence="7">
    <location>
        <begin position="238"/>
        <end position="263"/>
    </location>
</feature>
<dbReference type="Pfam" id="PF07690">
    <property type="entry name" value="MFS_1"/>
    <property type="match status" value="1"/>
</dbReference>
<dbReference type="PANTHER" id="PTHR23515">
    <property type="entry name" value="HIGH-AFFINITY NITRATE TRANSPORTER 2.3"/>
    <property type="match status" value="1"/>
</dbReference>
<keyword evidence="4 7" id="KW-1133">Transmembrane helix</keyword>
<dbReference type="STRING" id="452652.KSE_58990"/>
<feature type="compositionally biased region" description="Low complexity" evidence="6">
    <location>
        <begin position="455"/>
        <end position="471"/>
    </location>
</feature>
<feature type="transmembrane region" description="Helical" evidence="7">
    <location>
        <begin position="71"/>
        <end position="90"/>
    </location>
</feature>
<dbReference type="Gene3D" id="1.20.1250.20">
    <property type="entry name" value="MFS general substrate transporter like domains"/>
    <property type="match status" value="1"/>
</dbReference>